<feature type="chain" id="PRO_5015708947" evidence="1">
    <location>
        <begin position="21"/>
        <end position="363"/>
    </location>
</feature>
<dbReference type="AlphaFoldDB" id="A0A2S7SSK8"/>
<dbReference type="GO" id="GO:0003824">
    <property type="term" value="F:catalytic activity"/>
    <property type="evidence" value="ECO:0007669"/>
    <property type="project" value="InterPro"/>
</dbReference>
<gene>
    <name evidence="3" type="ORF">CJD36_018405</name>
</gene>
<feature type="signal peptide" evidence="1">
    <location>
        <begin position="1"/>
        <end position="20"/>
    </location>
</feature>
<name>A0A2S7SSK8_9BACT</name>
<dbReference type="OrthoDB" id="9791578at2"/>
<dbReference type="GO" id="GO:0046872">
    <property type="term" value="F:metal ion binding"/>
    <property type="evidence" value="ECO:0007669"/>
    <property type="project" value="InterPro"/>
</dbReference>
<evidence type="ECO:0000259" key="2">
    <source>
        <dbReference type="Pfam" id="PF01676"/>
    </source>
</evidence>
<protein>
    <submittedName>
        <fullName evidence="3">Phosphoglyceromutase</fullName>
    </submittedName>
</protein>
<dbReference type="Gene3D" id="3.40.720.10">
    <property type="entry name" value="Alkaline Phosphatase, subunit A"/>
    <property type="match status" value="1"/>
</dbReference>
<accession>A0A2S7SSK8</accession>
<comment type="caution">
    <text evidence="3">The sequence shown here is derived from an EMBL/GenBank/DDBJ whole genome shotgun (WGS) entry which is preliminary data.</text>
</comment>
<feature type="domain" description="Metalloenzyme" evidence="2">
    <location>
        <begin position="220"/>
        <end position="343"/>
    </location>
</feature>
<dbReference type="Proteomes" id="UP000239872">
    <property type="component" value="Unassembled WGS sequence"/>
</dbReference>
<dbReference type="EMBL" id="PPSL01000005">
    <property type="protein sequence ID" value="PQJ09893.1"/>
    <property type="molecule type" value="Genomic_DNA"/>
</dbReference>
<keyword evidence="4" id="KW-1185">Reference proteome</keyword>
<keyword evidence="1" id="KW-0732">Signal</keyword>
<dbReference type="InterPro" id="IPR017850">
    <property type="entry name" value="Alkaline_phosphatase_core_sf"/>
</dbReference>
<dbReference type="SUPFAM" id="SSF53649">
    <property type="entry name" value="Alkaline phosphatase-like"/>
    <property type="match status" value="1"/>
</dbReference>
<dbReference type="InterPro" id="IPR006124">
    <property type="entry name" value="Metalloenzyme"/>
</dbReference>
<evidence type="ECO:0000313" key="3">
    <source>
        <dbReference type="EMBL" id="PQJ09893.1"/>
    </source>
</evidence>
<evidence type="ECO:0000256" key="1">
    <source>
        <dbReference type="SAM" id="SignalP"/>
    </source>
</evidence>
<organism evidence="3 4">
    <name type="scientific">Flavipsychrobacter stenotrophus</name>
    <dbReference type="NCBI Taxonomy" id="2077091"/>
    <lineage>
        <taxon>Bacteria</taxon>
        <taxon>Pseudomonadati</taxon>
        <taxon>Bacteroidota</taxon>
        <taxon>Chitinophagia</taxon>
        <taxon>Chitinophagales</taxon>
        <taxon>Chitinophagaceae</taxon>
        <taxon>Flavipsychrobacter</taxon>
    </lineage>
</organism>
<dbReference type="RefSeq" id="WP_105040665.1">
    <property type="nucleotide sequence ID" value="NZ_PPSL01000005.1"/>
</dbReference>
<evidence type="ECO:0000313" key="4">
    <source>
        <dbReference type="Proteomes" id="UP000239872"/>
    </source>
</evidence>
<dbReference type="Pfam" id="PF01676">
    <property type="entry name" value="Metalloenzyme"/>
    <property type="match status" value="1"/>
</dbReference>
<reference evidence="3 4" key="1">
    <citation type="submission" date="2018-01" db="EMBL/GenBank/DDBJ databases">
        <title>A novel member of the phylum Bacteroidetes isolated from glacier ice.</title>
        <authorList>
            <person name="Liu Q."/>
            <person name="Xin Y.-H."/>
        </authorList>
    </citation>
    <scope>NUCLEOTIDE SEQUENCE [LARGE SCALE GENOMIC DNA]</scope>
    <source>
        <strain evidence="3 4">RB1R16</strain>
    </source>
</reference>
<sequence>MKKLFLYFVLFCGMLGTVKAQTNTIENVIIVTTDGFRWQEVYKGMDSAIASDARFNQQDSTGIFKKYWVPTPQERRKKLMPFLWTTLAEEGQLYGNRDLQSNVNNANPYWFSYPGYSEIFTGFVDTAINTNAYPPNPNTNLLEFLNKQKAFKGRVAAFGAWNAFDRILNEKRAGFPVICGKDSCGGSHTDVEQQLINKMKHDEYSPFGDEEQLDVFTHYAALDYLKKQTPKALYISYGETDEWAHHGHYKDYLDAANRVDKWISEIWNYIQTNPHYKDKTLLLVTVDHGRGLNEQWTSHNNKIPNSNEIWFAVMGPNMTPAGEMSNTPQLYQKQLAQTIAQILGFTFTAEHPVAVGFKELLVR</sequence>
<proteinExistence type="predicted"/>